<comment type="caution">
    <text evidence="13">The sequence shown here is derived from an EMBL/GenBank/DDBJ whole genome shotgun (WGS) entry which is preliminary data.</text>
</comment>
<dbReference type="InterPro" id="IPR012910">
    <property type="entry name" value="Plug_dom"/>
</dbReference>
<dbReference type="SUPFAM" id="SSF56935">
    <property type="entry name" value="Porins"/>
    <property type="match status" value="1"/>
</dbReference>
<evidence type="ECO:0000259" key="12">
    <source>
        <dbReference type="Pfam" id="PF07715"/>
    </source>
</evidence>
<keyword evidence="3 8" id="KW-1134">Transmembrane beta strand</keyword>
<keyword evidence="7 8" id="KW-0998">Cell outer membrane</keyword>
<dbReference type="Proteomes" id="UP000284120">
    <property type="component" value="Unassembled WGS sequence"/>
</dbReference>
<dbReference type="GO" id="GO:0009279">
    <property type="term" value="C:cell outer membrane"/>
    <property type="evidence" value="ECO:0007669"/>
    <property type="project" value="UniProtKB-SubCell"/>
</dbReference>
<feature type="chain" id="PRO_5019219627" evidence="10">
    <location>
        <begin position="42"/>
        <end position="1060"/>
    </location>
</feature>
<keyword evidence="4 8" id="KW-0812">Transmembrane</keyword>
<evidence type="ECO:0000256" key="9">
    <source>
        <dbReference type="RuleBase" id="RU003357"/>
    </source>
</evidence>
<organism evidence="13 14">
    <name type="scientific">Pedobacter chitinilyticus</name>
    <dbReference type="NCBI Taxonomy" id="2233776"/>
    <lineage>
        <taxon>Bacteria</taxon>
        <taxon>Pseudomonadati</taxon>
        <taxon>Bacteroidota</taxon>
        <taxon>Sphingobacteriia</taxon>
        <taxon>Sphingobacteriales</taxon>
        <taxon>Sphingobacteriaceae</taxon>
        <taxon>Pedobacter</taxon>
    </lineage>
</organism>
<dbReference type="Pfam" id="PF13715">
    <property type="entry name" value="CarbopepD_reg_2"/>
    <property type="match status" value="1"/>
</dbReference>
<evidence type="ECO:0000313" key="14">
    <source>
        <dbReference type="Proteomes" id="UP000284120"/>
    </source>
</evidence>
<evidence type="ECO:0000259" key="11">
    <source>
        <dbReference type="Pfam" id="PF00593"/>
    </source>
</evidence>
<keyword evidence="5 9" id="KW-0798">TonB box</keyword>
<feature type="domain" description="TonB-dependent receptor plug" evidence="12">
    <location>
        <begin position="136"/>
        <end position="242"/>
    </location>
</feature>
<evidence type="ECO:0000256" key="8">
    <source>
        <dbReference type="PROSITE-ProRule" id="PRU01360"/>
    </source>
</evidence>
<comment type="similarity">
    <text evidence="8 9">Belongs to the TonB-dependent receptor family.</text>
</comment>
<dbReference type="InterPro" id="IPR039426">
    <property type="entry name" value="TonB-dep_rcpt-like"/>
</dbReference>
<evidence type="ECO:0000256" key="5">
    <source>
        <dbReference type="ARBA" id="ARBA00023077"/>
    </source>
</evidence>
<comment type="subcellular location">
    <subcellularLocation>
        <location evidence="1 8">Cell outer membrane</location>
        <topology evidence="1 8">Multi-pass membrane protein</topology>
    </subcellularLocation>
</comment>
<dbReference type="EMBL" id="SAYW01000002">
    <property type="protein sequence ID" value="RWU08513.1"/>
    <property type="molecule type" value="Genomic_DNA"/>
</dbReference>
<feature type="domain" description="TonB-dependent receptor-like beta-barrel" evidence="11">
    <location>
        <begin position="450"/>
        <end position="1018"/>
    </location>
</feature>
<dbReference type="InterPro" id="IPR036942">
    <property type="entry name" value="Beta-barrel_TonB_sf"/>
</dbReference>
<evidence type="ECO:0000256" key="1">
    <source>
        <dbReference type="ARBA" id="ARBA00004571"/>
    </source>
</evidence>
<dbReference type="Gene3D" id="2.40.170.20">
    <property type="entry name" value="TonB-dependent receptor, beta-barrel domain"/>
    <property type="match status" value="1"/>
</dbReference>
<keyword evidence="13" id="KW-0675">Receptor</keyword>
<evidence type="ECO:0000256" key="7">
    <source>
        <dbReference type="ARBA" id="ARBA00023237"/>
    </source>
</evidence>
<dbReference type="InterPro" id="IPR008969">
    <property type="entry name" value="CarboxyPept-like_regulatory"/>
</dbReference>
<dbReference type="OrthoDB" id="9768177at2"/>
<evidence type="ECO:0000256" key="2">
    <source>
        <dbReference type="ARBA" id="ARBA00022448"/>
    </source>
</evidence>
<sequence length="1060" mass="116990">MILLYKSFSFYSKRTMRPIASHLKKTLLLLLLSTFSSMLYAQNRTVTGVVKDNQGLPIPGASIKLKIGGTTAVSDSDGKYAISVPSTPVILVYSFIGFVAQEISVAPGNNVQNVSLKEDNTNLNEVVVVGYGTQKKSTLTGAISTISSKEILQSPTSNVTNSLIGRTPGLGAVQRSGQPGSNSSVINIRGLATYNGSGAIVVVDGIERPDFGDIDPNEIETINVLKDASSTATFGIRGANGVIIVTTKSGKEGKPKISYSGNASIQSYTGIPKALDAYTNAYLINEANRNDGFESVTWSDAALQKFKDGSDPIGYPNINWFDYVTRKSYPQTQHNVNVSGGTKIIKYFASVGYLFEDGIFKEFDSPYQINSVPNYNRYNFRSNLDIKLTEDLEVGIKLGGRLQKRYQPSGLRSGTGSFSYDNVEAMISRILQVPAFAYPVTLPDGRLAQNPSVGTNIWNPLGVLTRWGTRYDDFNNVQSTFNVNYNLGKLVKGLSFKANLGYDSYFENTTRRNASWAAYVIDRDTKEVTIAGDRPRDEPLSGLVSENGGTIHTNLQAGFNYNRSFAKHNITGLILGTRQLINVQGSTATTAPPRASQGVVTRVTYNYSDKYFAEFNAAYNGSENFPVGLKYGFFPAVSAGWTLSNEEFMKGAKWINYLKIRGSYGLVGSDEIGQRFLYITSYLRNAAGFTASTPAYSRPGMPVHFGDPTSVVTYPVVYLPNSSIGNPEITWETGLKRNIGVESKFFKNSLSINIDLFDETRKDILTSRNSGLTSLGQGYPALNVGEVYNKGYEVELDFNKQKGDLIYGINAQVSFARNKINSRDEPIGAPSYQKQEGKRVGQFFGYVTNGFYTSQQDIDSYVPNELGKPIPGDLKYVDINGDGRINSDDRTAIGYSRVPEYIFSISPRVSYKGFSISLMFQGVTNVSSDVILTEQNNGQQMYEFMLNRWTPQTAATATWPALHSRGNTFISYQLNDFILQDASYIKLRNAEISYTLPAKWLQPLKIQSLRIFLTGQNLATWTRFKMYLDPENINTSNADFSKQSIYPTSRIYNLGVNIQL</sequence>
<dbReference type="InterPro" id="IPR000531">
    <property type="entry name" value="Beta-barrel_TonB"/>
</dbReference>
<reference evidence="13 14" key="1">
    <citation type="submission" date="2018-06" db="EMBL/GenBank/DDBJ databases">
        <title>Pedobacter endophyticus sp. nov., an endophytic bacterium isolated from a leaf of Triticum aestivum.</title>
        <authorList>
            <person name="Zhang L."/>
        </authorList>
    </citation>
    <scope>NUCLEOTIDE SEQUENCE [LARGE SCALE GENOMIC DNA]</scope>
    <source>
        <strain evidence="13 14">CM134L-2</strain>
    </source>
</reference>
<accession>A0A443YX21</accession>
<evidence type="ECO:0000313" key="13">
    <source>
        <dbReference type="EMBL" id="RWU08513.1"/>
    </source>
</evidence>
<dbReference type="InterPro" id="IPR023997">
    <property type="entry name" value="TonB-dep_OMP_SusC/RagA_CS"/>
</dbReference>
<keyword evidence="10" id="KW-0732">Signal</keyword>
<evidence type="ECO:0000256" key="4">
    <source>
        <dbReference type="ARBA" id="ARBA00022692"/>
    </source>
</evidence>
<dbReference type="Gene3D" id="2.170.130.10">
    <property type="entry name" value="TonB-dependent receptor, plug domain"/>
    <property type="match status" value="1"/>
</dbReference>
<dbReference type="NCBIfam" id="TIGR04056">
    <property type="entry name" value="OMP_RagA_SusC"/>
    <property type="match status" value="1"/>
</dbReference>
<dbReference type="Pfam" id="PF07715">
    <property type="entry name" value="Plug"/>
    <property type="match status" value="1"/>
</dbReference>
<protein>
    <submittedName>
        <fullName evidence="13">TonB-dependent receptor</fullName>
    </submittedName>
</protein>
<dbReference type="FunFam" id="2.170.130.10:FF:000003">
    <property type="entry name" value="SusC/RagA family TonB-linked outer membrane protein"/>
    <property type="match status" value="1"/>
</dbReference>
<dbReference type="InterPro" id="IPR037066">
    <property type="entry name" value="Plug_dom_sf"/>
</dbReference>
<evidence type="ECO:0000256" key="6">
    <source>
        <dbReference type="ARBA" id="ARBA00023136"/>
    </source>
</evidence>
<gene>
    <name evidence="13" type="ORF">DPV69_09075</name>
</gene>
<evidence type="ECO:0000256" key="3">
    <source>
        <dbReference type="ARBA" id="ARBA00022452"/>
    </source>
</evidence>
<name>A0A443YX21_9SPHI</name>
<proteinExistence type="inferred from homology"/>
<keyword evidence="14" id="KW-1185">Reference proteome</keyword>
<keyword evidence="2 8" id="KW-0813">Transport</keyword>
<dbReference type="AlphaFoldDB" id="A0A443YX21"/>
<keyword evidence="6 8" id="KW-0472">Membrane</keyword>
<dbReference type="SUPFAM" id="SSF49464">
    <property type="entry name" value="Carboxypeptidase regulatory domain-like"/>
    <property type="match status" value="1"/>
</dbReference>
<dbReference type="PROSITE" id="PS52016">
    <property type="entry name" value="TONB_DEPENDENT_REC_3"/>
    <property type="match status" value="1"/>
</dbReference>
<dbReference type="RefSeq" id="WP_113647029.1">
    <property type="nucleotide sequence ID" value="NZ_QMHN01000002.1"/>
</dbReference>
<feature type="signal peptide" evidence="10">
    <location>
        <begin position="1"/>
        <end position="41"/>
    </location>
</feature>
<dbReference type="NCBIfam" id="TIGR04057">
    <property type="entry name" value="SusC_RagA_signa"/>
    <property type="match status" value="1"/>
</dbReference>
<dbReference type="Pfam" id="PF00593">
    <property type="entry name" value="TonB_dep_Rec_b-barrel"/>
    <property type="match status" value="1"/>
</dbReference>
<dbReference type="Gene3D" id="2.60.40.1120">
    <property type="entry name" value="Carboxypeptidase-like, regulatory domain"/>
    <property type="match status" value="1"/>
</dbReference>
<evidence type="ECO:0000256" key="10">
    <source>
        <dbReference type="SAM" id="SignalP"/>
    </source>
</evidence>
<dbReference type="InterPro" id="IPR023996">
    <property type="entry name" value="TonB-dep_OMP_SusC/RagA"/>
</dbReference>